<proteinExistence type="predicted"/>
<evidence type="ECO:0000313" key="8">
    <source>
        <dbReference type="Proteomes" id="UP000280271"/>
    </source>
</evidence>
<dbReference type="CDD" id="cd02440">
    <property type="entry name" value="AdoMet_MTases"/>
    <property type="match status" value="1"/>
</dbReference>
<comment type="caution">
    <text evidence="7">The sequence shown here is derived from an EMBL/GenBank/DDBJ whole genome shotgun (WGS) entry which is preliminary data.</text>
</comment>
<feature type="compositionally biased region" description="Polar residues" evidence="4">
    <location>
        <begin position="947"/>
        <end position="956"/>
    </location>
</feature>
<dbReference type="SUPFAM" id="SSF52540">
    <property type="entry name" value="P-loop containing nucleoside triphosphate hydrolases"/>
    <property type="match status" value="1"/>
</dbReference>
<name>A0ABX9TT40_9GAMM</name>
<dbReference type="InterPro" id="IPR001650">
    <property type="entry name" value="Helicase_C-like"/>
</dbReference>
<evidence type="ECO:0000256" key="2">
    <source>
        <dbReference type="ARBA" id="ARBA00022679"/>
    </source>
</evidence>
<dbReference type="InterPro" id="IPR029063">
    <property type="entry name" value="SAM-dependent_MTases_sf"/>
</dbReference>
<evidence type="ECO:0000256" key="3">
    <source>
        <dbReference type="ARBA" id="ARBA00022691"/>
    </source>
</evidence>
<keyword evidence="3" id="KW-0949">S-adenosyl-L-methionine</keyword>
<sequence length="2159" mass="238347">MDLQILLSTANSLDLLKNAKEIHQEVQAEKARSVPLVAVLTGNEIEENKPRENFAKNTPNPNYFDLVREYFKSHIQGNTVKHPLLGEISVNSGDSWGKIKRGLDSKNERSMLIPCLLKALENGKCTHIETARSGQKRDYKHFAYLQAKAEIAGNTIEFCVSVAIDSKTQKWAYNIMSDQQAQVTRDAQKYEGVTPVAGFDSTQDEYDSAVFDGLNITILSSTATKPMLIEGRQNKVKTAKGTRLDTNLAIIEAGDLIASHDHLGNANKSYPQELQPRDRSRQSSQAQIHSIAKDLDPESLGRSSRADSGAPIIGPDRVVESGNGRSIAIQLAYKTGQADEYRAWLLENAEYLGLSTAQIESMKEPVLVRVRKTETDRSKFAVEANQDDKLSYSATERAKSDAKRLTAGLLELFNPDESGNLISASNSKFISGFLDSLGPDEAAQYITTDGKPTQALVMRIKSAVFSKAYNDDRLLEMVADQTKSDLQNVLNALSMAAPKFIEAQAVSGAMKGQIEDVSSSIVDSIEKSLDKRIVNAILDATNLIEKAKYNNHAISEYISQLGLFGDLPEGVGELAVFIMANARSAKKLSIAFKAMASFAEKSAVDGLNMGLFGEPEPVSILDAVSYANRALLEEYGDSKSQINMFDGTSTSEQGQKDAIQVAAAQSATSPVNGIAEPSDADKISGNYLKGKVQLDGMVIAIENPAGSIRAGTDENGDAWKNTMMHHYGYFEGTEGADGDELDVFIKHDAQNLNGPVFVINQINPKTGDFDEHKIVLGATDEKDAKQIYLSNYDENWQGLKSISELTIEEFKTRLATDWAQSLNAYDDSTNSAMTMDKPLSLLSELKQAFNNNQPLQMLKLALACLMYKGTAPAFEQVNPLVNYTTKKGKTLQGIVVPFETVKYKADAQALDPYTFMYERQGWFVRLKHLANIDDALLTPEQILLKKGQTNGTATDPSKTDTSELGAGTGSKNGATHESGTAGALAGSTSNTDGSNGPIGNASNGLSEGNASGIGSGSNHANAGKRKRNFASANSATNDGKRSSADGEQGSFTTADRDRHAIQSAKTAGSELSEKEQLQKDAEGIPVEWADIDNIRKTLPYLLPEQQDDVAKAEKRLLTGNKNGILFTNGTGTGKTFTGLGLVKRFVSAGKGNILIVSMNDKIVRDFVKSGKPLGLNIHQLNGIDDNGGEKHSIVATTYANLGQNETLADKHWDLIVVDESHNLMQSEEGKETAALRKIRALTGHHMGFYDWFDNRHRAERPPKIMVDAPMFDADNKPIMNADGTQKTQQVEGNSYAPGPEYDAWQLKQAEQQKIWKKNWNTQPAGRTKVIFLSATPWSYIKTIEWAEGYLFDYVAPEKRWNDEAEGTRYNSGDDRSNFYMRNFGYTMRYNKLTRPDGKVDSGVNEREFANKLKAEGAVSGRELVVNFDYDRKFILIESEAGKEIDRGIDLLWESKDDDGNYIYGDLLRAVLSRFNYLSRERLLEAIKADAVVDQIKKSFALNRKVVVFHDYNEGGGFSPFSFMGFGNYADDSNRVKIMQAQYERFSKEHPDLVQLNLSFKSPIETLTNAFPNALLFNGRVSKGQRAKNADLFNEDGSGRDLIIVQSDAGATGISFHDTTGKHQRVIFNLGLPKRPAKLRQTEGRIYRVGQASNAIQRYLTTGTKWETSAFANTIAQRAETVDNLAKGDDAVVSIRDSIINAYENAEYFEPSDADGKGGKEYDEENARIARMTPFDKALTFYYNKGKNRDKRKDKIGKDWYATPEPLGLKMMQWAGVHKGDDVLEPSAGDGAIGRWIPADANGTMIEPSVELAARAQLANTTAKIETGSFEDHNTMIKYDAIVMNPPFGHAGALALEHLKKACKHLREGGRVVALIPQSANLERGLEAWHASREGSEFYTAARITLPSSTFENANTGVNTFILILERHASPDTAPNMRNLDYSHVSSNVDLFEAIRDVQLAPRQLRTDEQLMEYGLVLSPFRSSHILTGVGVTTPEIREALLANRFVYENSKDPNTLECYARNIKSIMESLKDVQKIMPHTHDAYDGWQHDGVFERVPVKQIKVDLTKYIHREMKATLKTPIVVQERGNAYVLLSGYERFRLAKEKDETFIPSVIIPEQYVIGKTTLAKAYKLTPIPLDPEVFAQHLFSVLDDEAVRLLA</sequence>
<accession>A0ABX9TT40</accession>
<dbReference type="Pfam" id="PF04851">
    <property type="entry name" value="ResIII"/>
    <property type="match status" value="1"/>
</dbReference>
<organism evidence="7 8">
    <name type="scientific">Acinetobacter chengduensis</name>
    <dbReference type="NCBI Taxonomy" id="2420890"/>
    <lineage>
        <taxon>Bacteria</taxon>
        <taxon>Pseudomonadati</taxon>
        <taxon>Pseudomonadota</taxon>
        <taxon>Gammaproteobacteria</taxon>
        <taxon>Moraxellales</taxon>
        <taxon>Moraxellaceae</taxon>
        <taxon>Acinetobacter</taxon>
    </lineage>
</organism>
<dbReference type="Proteomes" id="UP000280271">
    <property type="component" value="Unassembled WGS sequence"/>
</dbReference>
<keyword evidence="8" id="KW-1185">Reference proteome</keyword>
<dbReference type="SMART" id="SM00490">
    <property type="entry name" value="HELICc"/>
    <property type="match status" value="1"/>
</dbReference>
<keyword evidence="1" id="KW-0489">Methyltransferase</keyword>
<evidence type="ECO:0000256" key="4">
    <source>
        <dbReference type="SAM" id="MobiDB-lite"/>
    </source>
</evidence>
<dbReference type="SMART" id="SM00487">
    <property type="entry name" value="DEXDc"/>
    <property type="match status" value="1"/>
</dbReference>
<dbReference type="InterPro" id="IPR006935">
    <property type="entry name" value="Helicase/UvrB_N"/>
</dbReference>
<protein>
    <submittedName>
        <fullName evidence="7">Uncharacterized protein</fullName>
    </submittedName>
</protein>
<feature type="compositionally biased region" description="Polar residues" evidence="4">
    <location>
        <begin position="1000"/>
        <end position="1009"/>
    </location>
</feature>
<reference evidence="7 8" key="1">
    <citation type="submission" date="2018-09" db="EMBL/GenBank/DDBJ databases">
        <title>The draft genome of Acinetobacter sp. strains.</title>
        <authorList>
            <person name="Qin J."/>
            <person name="Feng Y."/>
            <person name="Zong Z."/>
        </authorList>
    </citation>
    <scope>NUCLEOTIDE SEQUENCE [LARGE SCALE GENOMIC DNA]</scope>
    <source>
        <strain evidence="7 8">WCHAc060005</strain>
    </source>
</reference>
<feature type="domain" description="Helicase C-terminal" evidence="6">
    <location>
        <begin position="1537"/>
        <end position="1698"/>
    </location>
</feature>
<feature type="domain" description="Helicase ATP-binding" evidence="5">
    <location>
        <begin position="1115"/>
        <end position="1354"/>
    </location>
</feature>
<evidence type="ECO:0000259" key="6">
    <source>
        <dbReference type="PROSITE" id="PS51194"/>
    </source>
</evidence>
<dbReference type="SUPFAM" id="SSF53335">
    <property type="entry name" value="S-adenosyl-L-methionine-dependent methyltransferases"/>
    <property type="match status" value="1"/>
</dbReference>
<evidence type="ECO:0000313" key="7">
    <source>
        <dbReference type="EMBL" id="RLL18976.1"/>
    </source>
</evidence>
<dbReference type="EMBL" id="RCHC01000019">
    <property type="protein sequence ID" value="RLL18976.1"/>
    <property type="molecule type" value="Genomic_DNA"/>
</dbReference>
<evidence type="ECO:0000259" key="5">
    <source>
        <dbReference type="PROSITE" id="PS51192"/>
    </source>
</evidence>
<gene>
    <name evidence="7" type="ORF">D9K81_14550</name>
</gene>
<dbReference type="Pfam" id="PF05175">
    <property type="entry name" value="MTS"/>
    <property type="match status" value="1"/>
</dbReference>
<feature type="region of interest" description="Disordered" evidence="4">
    <location>
        <begin position="947"/>
        <end position="1057"/>
    </location>
</feature>
<dbReference type="InterPro" id="IPR002052">
    <property type="entry name" value="DNA_methylase_N6_adenine_CS"/>
</dbReference>
<dbReference type="Pfam" id="PF18763">
    <property type="entry name" value="ddrB-ParB"/>
    <property type="match status" value="1"/>
</dbReference>
<dbReference type="PROSITE" id="PS00092">
    <property type="entry name" value="N6_MTASE"/>
    <property type="match status" value="1"/>
</dbReference>
<feature type="region of interest" description="Disordered" evidence="4">
    <location>
        <begin position="262"/>
        <end position="317"/>
    </location>
</feature>
<dbReference type="RefSeq" id="WP_121523475.1">
    <property type="nucleotide sequence ID" value="NZ_RCHC01000019.1"/>
</dbReference>
<dbReference type="PROSITE" id="PS51194">
    <property type="entry name" value="HELICASE_CTER"/>
    <property type="match status" value="1"/>
</dbReference>
<dbReference type="Pfam" id="PF18823">
    <property type="entry name" value="InPase"/>
    <property type="match status" value="1"/>
</dbReference>
<feature type="compositionally biased region" description="Polar residues" evidence="4">
    <location>
        <begin position="969"/>
        <end position="978"/>
    </location>
</feature>
<evidence type="ECO:0000256" key="1">
    <source>
        <dbReference type="ARBA" id="ARBA00022603"/>
    </source>
</evidence>
<dbReference type="PROSITE" id="PS51192">
    <property type="entry name" value="HELICASE_ATP_BIND_1"/>
    <property type="match status" value="1"/>
</dbReference>
<dbReference type="InterPro" id="IPR007848">
    <property type="entry name" value="Small_mtfrase_dom"/>
</dbReference>
<dbReference type="Gene3D" id="3.40.50.150">
    <property type="entry name" value="Vaccinia Virus protein VP39"/>
    <property type="match status" value="1"/>
</dbReference>
<dbReference type="InterPro" id="IPR014001">
    <property type="entry name" value="Helicase_ATP-bd"/>
</dbReference>
<dbReference type="InterPro" id="IPR041595">
    <property type="entry name" value="Inorganic_Pase"/>
</dbReference>
<dbReference type="InterPro" id="IPR027417">
    <property type="entry name" value="P-loop_NTPase"/>
</dbReference>
<dbReference type="Pfam" id="PF00271">
    <property type="entry name" value="Helicase_C"/>
    <property type="match status" value="1"/>
</dbReference>
<dbReference type="InterPro" id="IPR041398">
    <property type="entry name" value="DdrB_dom"/>
</dbReference>
<keyword evidence="2" id="KW-0808">Transferase</keyword>
<dbReference type="Gene3D" id="3.40.50.300">
    <property type="entry name" value="P-loop containing nucleotide triphosphate hydrolases"/>
    <property type="match status" value="2"/>
</dbReference>